<dbReference type="EMBL" id="JAWDIQ010000001">
    <property type="protein sequence ID" value="MDY0408254.1"/>
    <property type="molecule type" value="Genomic_DNA"/>
</dbReference>
<dbReference type="RefSeq" id="WP_320379001.1">
    <property type="nucleotide sequence ID" value="NZ_JAWDIQ010000001.1"/>
</dbReference>
<sequence length="311" mass="35149">MQVDNQLMSLIKAEVYVDDERAEYIFPEHLDEALHDQKEIKWSINKENLTIYFDKYEVGAGAAGAFHIQIPIDKIAAYLDDHFAEQMNINKEKIIQQEKIQQESSSLKPNGKYIALTFDDGPSPKVTPRILDTLAKYNAKATFFMLGSQAEYYPNLVKKVAKEGHELANHSKGHPDLTKLNAKQITKEFSFTTDKIASVTGIKPKLIRPPYGAYNADVTNYAKVHGQSIILWSVDSLDWKNRNPQMINQIIKQDVTPGAIILMHDIHPTTADALPEVLRYLKSQGYEFVTVSELLAWKKEAGIGPFSGTRK</sequence>
<dbReference type="Gene3D" id="3.90.640.20">
    <property type="entry name" value="Heat-shock cognate protein, ATPase"/>
    <property type="match status" value="1"/>
</dbReference>
<dbReference type="Proteomes" id="UP001275315">
    <property type="component" value="Unassembled WGS sequence"/>
</dbReference>
<dbReference type="PANTHER" id="PTHR10587">
    <property type="entry name" value="GLYCOSYL TRANSFERASE-RELATED"/>
    <property type="match status" value="1"/>
</dbReference>
<dbReference type="InterPro" id="IPR037126">
    <property type="entry name" value="PdaC/RsiV-like_sf"/>
</dbReference>
<keyword evidence="5" id="KW-1185">Reference proteome</keyword>
<organism evidence="4 5">
    <name type="scientific">Paracerasibacillus soli</name>
    <dbReference type="NCBI Taxonomy" id="480284"/>
    <lineage>
        <taxon>Bacteria</taxon>
        <taxon>Bacillati</taxon>
        <taxon>Bacillota</taxon>
        <taxon>Bacilli</taxon>
        <taxon>Bacillales</taxon>
        <taxon>Bacillaceae</taxon>
        <taxon>Paracerasibacillus</taxon>
    </lineage>
</organism>
<feature type="domain" description="NodB homology" evidence="3">
    <location>
        <begin position="112"/>
        <end position="289"/>
    </location>
</feature>
<dbReference type="PANTHER" id="PTHR10587:SF133">
    <property type="entry name" value="CHITIN DEACETYLASE 1-RELATED"/>
    <property type="match status" value="1"/>
</dbReference>
<reference evidence="4 5" key="1">
    <citation type="submission" date="2023-10" db="EMBL/GenBank/DDBJ databases">
        <title>Virgibacillus soli CC-YMP-6 genome.</title>
        <authorList>
            <person name="Miliotis G."/>
            <person name="Sengupta P."/>
            <person name="Hameed A."/>
            <person name="Chuvochina M."/>
            <person name="Mcdonagh F."/>
            <person name="Simpson A.C."/>
            <person name="Singh N.K."/>
            <person name="Rekha P.D."/>
            <person name="Raman K."/>
            <person name="Hugenholtz P."/>
            <person name="Venkateswaran K."/>
        </authorList>
    </citation>
    <scope>NUCLEOTIDE SEQUENCE [LARGE SCALE GENOMIC DNA]</scope>
    <source>
        <strain evidence="4 5">CC-YMP-6</strain>
    </source>
</reference>
<evidence type="ECO:0000256" key="1">
    <source>
        <dbReference type="ARBA" id="ARBA00022723"/>
    </source>
</evidence>
<dbReference type="Pfam" id="PF11738">
    <property type="entry name" value="DUF3298"/>
    <property type="match status" value="1"/>
</dbReference>
<evidence type="ECO:0000313" key="5">
    <source>
        <dbReference type="Proteomes" id="UP001275315"/>
    </source>
</evidence>
<gene>
    <name evidence="4" type="ORF">RWD45_06370</name>
</gene>
<name>A0ABU5CR29_9BACI</name>
<comment type="caution">
    <text evidence="4">The sequence shown here is derived from an EMBL/GenBank/DDBJ whole genome shotgun (WGS) entry which is preliminary data.</text>
</comment>
<dbReference type="InterPro" id="IPR002509">
    <property type="entry name" value="NODB_dom"/>
</dbReference>
<evidence type="ECO:0000259" key="3">
    <source>
        <dbReference type="PROSITE" id="PS51677"/>
    </source>
</evidence>
<protein>
    <submittedName>
        <fullName evidence="4">Polysaccharide deacetylase family protein</fullName>
    </submittedName>
</protein>
<evidence type="ECO:0000313" key="4">
    <source>
        <dbReference type="EMBL" id="MDY0408254.1"/>
    </source>
</evidence>
<keyword evidence="1" id="KW-0479">Metal-binding</keyword>
<evidence type="ECO:0000256" key="2">
    <source>
        <dbReference type="ARBA" id="ARBA00022801"/>
    </source>
</evidence>
<dbReference type="InterPro" id="IPR011330">
    <property type="entry name" value="Glyco_hydro/deAcase_b/a-brl"/>
</dbReference>
<dbReference type="InterPro" id="IPR050248">
    <property type="entry name" value="Polysacc_deacetylase_ArnD"/>
</dbReference>
<dbReference type="SUPFAM" id="SSF88713">
    <property type="entry name" value="Glycoside hydrolase/deacetylase"/>
    <property type="match status" value="1"/>
</dbReference>
<accession>A0ABU5CR29</accession>
<keyword evidence="2" id="KW-0378">Hydrolase</keyword>
<dbReference type="InterPro" id="IPR021729">
    <property type="entry name" value="DUF3298"/>
</dbReference>
<proteinExistence type="predicted"/>
<dbReference type="Gene3D" id="3.20.20.370">
    <property type="entry name" value="Glycoside hydrolase/deacetylase"/>
    <property type="match status" value="1"/>
</dbReference>
<dbReference type="PROSITE" id="PS51677">
    <property type="entry name" value="NODB"/>
    <property type="match status" value="1"/>
</dbReference>
<dbReference type="Pfam" id="PF01522">
    <property type="entry name" value="Polysacc_deac_1"/>
    <property type="match status" value="1"/>
</dbReference>